<dbReference type="EMBL" id="JASJQH010009085">
    <property type="protein sequence ID" value="KAK9681354.1"/>
    <property type="molecule type" value="Genomic_DNA"/>
</dbReference>
<dbReference type="PANTHER" id="PTHR12415:SF4">
    <property type="entry name" value="TYROSYL-DNA PHOSPHODIESTERASE DOMAIN-CONTAINING PROTEIN"/>
    <property type="match status" value="1"/>
</dbReference>
<dbReference type="Pfam" id="PF06087">
    <property type="entry name" value="Tyr-DNA_phospho"/>
    <property type="match status" value="1"/>
</dbReference>
<comment type="caution">
    <text evidence="2">The sequence shown here is derived from an EMBL/GenBank/DDBJ whole genome shotgun (WGS) entry which is preliminary data.</text>
</comment>
<accession>A0ABR2VMR6</accession>
<sequence length="216" mass="24098">MSNSSDNKMKLEYQTSAIGAIDEYWLREFYRSCSGGLAVKDVYSMKDLPVDIIYPSQSTIQNSAHGHNHQFHLKESFYSRPTFPKTLLRDSICKQPGSLSHSKVFLAKLQKSIPLETSDSNSHAIGWNYIGSHNLSSGAWGKVTGVIPGTYFKKSHFRINNFDLGVLKILTNNDPIDEPDEINAKLASLATPSYVSPPPEYSPADHPYFDPPDVES</sequence>
<evidence type="ECO:0000313" key="3">
    <source>
        <dbReference type="Proteomes" id="UP001479436"/>
    </source>
</evidence>
<evidence type="ECO:0000313" key="2">
    <source>
        <dbReference type="EMBL" id="KAK9681354.1"/>
    </source>
</evidence>
<dbReference type="SUPFAM" id="SSF56024">
    <property type="entry name" value="Phospholipase D/nuclease"/>
    <property type="match status" value="1"/>
</dbReference>
<gene>
    <name evidence="2" type="ORF">K7432_015660</name>
</gene>
<keyword evidence="3" id="KW-1185">Reference proteome</keyword>
<name>A0ABR2VMR6_9FUNG</name>
<organism evidence="2 3">
    <name type="scientific">Basidiobolus ranarum</name>
    <dbReference type="NCBI Taxonomy" id="34480"/>
    <lineage>
        <taxon>Eukaryota</taxon>
        <taxon>Fungi</taxon>
        <taxon>Fungi incertae sedis</taxon>
        <taxon>Zoopagomycota</taxon>
        <taxon>Entomophthoromycotina</taxon>
        <taxon>Basidiobolomycetes</taxon>
        <taxon>Basidiobolales</taxon>
        <taxon>Basidiobolaceae</taxon>
        <taxon>Basidiobolus</taxon>
    </lineage>
</organism>
<dbReference type="Proteomes" id="UP001479436">
    <property type="component" value="Unassembled WGS sequence"/>
</dbReference>
<protein>
    <submittedName>
        <fullName evidence="2">Uncharacterized protein</fullName>
    </submittedName>
</protein>
<proteinExistence type="predicted"/>
<feature type="region of interest" description="Disordered" evidence="1">
    <location>
        <begin position="195"/>
        <end position="216"/>
    </location>
</feature>
<dbReference type="Gene3D" id="3.30.870.10">
    <property type="entry name" value="Endonuclease Chain A"/>
    <property type="match status" value="1"/>
</dbReference>
<reference evidence="2 3" key="1">
    <citation type="submission" date="2023-04" db="EMBL/GenBank/DDBJ databases">
        <title>Genome of Basidiobolus ranarum AG-B5.</title>
        <authorList>
            <person name="Stajich J.E."/>
            <person name="Carter-House D."/>
            <person name="Gryganskyi A."/>
        </authorList>
    </citation>
    <scope>NUCLEOTIDE SEQUENCE [LARGE SCALE GENOMIC DNA]</scope>
    <source>
        <strain evidence="2 3">AG-B5</strain>
    </source>
</reference>
<dbReference type="InterPro" id="IPR010347">
    <property type="entry name" value="Tdp1"/>
</dbReference>
<dbReference type="PANTHER" id="PTHR12415">
    <property type="entry name" value="TYROSYL-DNA PHOSPHODIESTERASE 1"/>
    <property type="match status" value="1"/>
</dbReference>
<evidence type="ECO:0000256" key="1">
    <source>
        <dbReference type="SAM" id="MobiDB-lite"/>
    </source>
</evidence>